<dbReference type="EMBL" id="KL198008">
    <property type="protein sequence ID" value="KDQ27535.1"/>
    <property type="molecule type" value="Genomic_DNA"/>
</dbReference>
<proteinExistence type="predicted"/>
<organism evidence="2 3">
    <name type="scientific">Pleurotus ostreatus (strain PC15)</name>
    <name type="common">Oyster mushroom</name>
    <dbReference type="NCBI Taxonomy" id="1137138"/>
    <lineage>
        <taxon>Eukaryota</taxon>
        <taxon>Fungi</taxon>
        <taxon>Dikarya</taxon>
        <taxon>Basidiomycota</taxon>
        <taxon>Agaricomycotina</taxon>
        <taxon>Agaricomycetes</taxon>
        <taxon>Agaricomycetidae</taxon>
        <taxon>Agaricales</taxon>
        <taxon>Pleurotineae</taxon>
        <taxon>Pleurotaceae</taxon>
        <taxon>Pleurotus</taxon>
    </lineage>
</organism>
<sequence>MLCLRVHEHFLSSSANHSFRATVGNGNDGWNESKPIILHNISKQDFQDVLWVFYDKTLRRKAPAKKWLGILLTAEKLKIQRIRIQTLAVGKLAKMEPPNVDPIARIAVQQRYDMDMTWAKDAFMDVVQRTEPLTEEEAIDIGTFATVTPMAMVS</sequence>
<reference evidence="3" key="1">
    <citation type="journal article" date="2014" name="Proc. Natl. Acad. Sci. U.S.A.">
        <title>Extensive sampling of basidiomycete genomes demonstrates inadequacy of the white-rot/brown-rot paradigm for wood decay fungi.</title>
        <authorList>
            <person name="Riley R."/>
            <person name="Salamov A.A."/>
            <person name="Brown D.W."/>
            <person name="Nagy L.G."/>
            <person name="Floudas D."/>
            <person name="Held B.W."/>
            <person name="Levasseur A."/>
            <person name="Lombard V."/>
            <person name="Morin E."/>
            <person name="Otillar R."/>
            <person name="Lindquist E.A."/>
            <person name="Sun H."/>
            <person name="LaButti K.M."/>
            <person name="Schmutz J."/>
            <person name="Jabbour D."/>
            <person name="Luo H."/>
            <person name="Baker S.E."/>
            <person name="Pisabarro A.G."/>
            <person name="Walton J.D."/>
            <person name="Blanchette R.A."/>
            <person name="Henrissat B."/>
            <person name="Martin F."/>
            <person name="Cullen D."/>
            <person name="Hibbett D.S."/>
            <person name="Grigoriev I.V."/>
        </authorList>
    </citation>
    <scope>NUCLEOTIDE SEQUENCE [LARGE SCALE GENOMIC DNA]</scope>
    <source>
        <strain evidence="3">PC15</strain>
    </source>
</reference>
<evidence type="ECO:0000313" key="3">
    <source>
        <dbReference type="Proteomes" id="UP000027073"/>
    </source>
</evidence>
<protein>
    <recommendedName>
        <fullName evidence="1">BTB domain-containing protein</fullName>
    </recommendedName>
</protein>
<dbReference type="HOGENOM" id="CLU_047592_7_1_1"/>
<dbReference type="InParanoid" id="A0A067NKH6"/>
<dbReference type="Proteomes" id="UP000027073">
    <property type="component" value="Unassembled WGS sequence"/>
</dbReference>
<dbReference type="STRING" id="1137138.A0A067NKH6"/>
<dbReference type="Pfam" id="PF00651">
    <property type="entry name" value="BTB"/>
    <property type="match status" value="1"/>
</dbReference>
<evidence type="ECO:0000259" key="1">
    <source>
        <dbReference type="Pfam" id="PF00651"/>
    </source>
</evidence>
<dbReference type="OrthoDB" id="3043804at2759"/>
<evidence type="ECO:0000313" key="2">
    <source>
        <dbReference type="EMBL" id="KDQ27535.1"/>
    </source>
</evidence>
<dbReference type="AlphaFoldDB" id="A0A067NKH6"/>
<accession>A0A067NKH6</accession>
<name>A0A067NKH6_PLEO1</name>
<feature type="domain" description="BTB" evidence="1">
    <location>
        <begin position="5"/>
        <end position="83"/>
    </location>
</feature>
<dbReference type="InterPro" id="IPR000210">
    <property type="entry name" value="BTB/POZ_dom"/>
</dbReference>
<gene>
    <name evidence="2" type="ORF">PLEOSDRAFT_1104220</name>
</gene>
<dbReference type="VEuPathDB" id="FungiDB:PLEOSDRAFT_1104220"/>